<organism evidence="1 2">
    <name type="scientific">Streptomyces himalayensis subsp. himalayensis</name>
    <dbReference type="NCBI Taxonomy" id="2756131"/>
    <lineage>
        <taxon>Bacteria</taxon>
        <taxon>Bacillati</taxon>
        <taxon>Actinomycetota</taxon>
        <taxon>Actinomycetes</taxon>
        <taxon>Kitasatosporales</taxon>
        <taxon>Streptomycetaceae</taxon>
        <taxon>Streptomyces</taxon>
        <taxon>Streptomyces himalayensis</taxon>
    </lineage>
</organism>
<dbReference type="Gene3D" id="1.25.40.10">
    <property type="entry name" value="Tetratricopeptide repeat domain"/>
    <property type="match status" value="1"/>
</dbReference>
<dbReference type="EMBL" id="JACEHE010000004">
    <property type="protein sequence ID" value="MBA2945873.1"/>
    <property type="molecule type" value="Genomic_DNA"/>
</dbReference>
<accession>A0A7W0I856</accession>
<dbReference type="InterPro" id="IPR011990">
    <property type="entry name" value="TPR-like_helical_dom_sf"/>
</dbReference>
<comment type="caution">
    <text evidence="1">The sequence shown here is derived from an EMBL/GenBank/DDBJ whole genome shotgun (WGS) entry which is preliminary data.</text>
</comment>
<reference evidence="1 2" key="1">
    <citation type="submission" date="2020-07" db="EMBL/GenBank/DDBJ databases">
        <title>Streptomyces isolated from Indian soil.</title>
        <authorList>
            <person name="Mandal S."/>
            <person name="Maiti P.K."/>
        </authorList>
    </citation>
    <scope>NUCLEOTIDE SEQUENCE [LARGE SCALE GENOMIC DNA]</scope>
    <source>
        <strain evidence="1 2">PSKA28</strain>
    </source>
</reference>
<sequence>MPRSDLRLLDLLRQSPRLAELAAFPFDFDLCRADHGEDVRLASGAPLEGIAGDDTGGTYFLCGDGGVLYADSEGYAGLIAESLADTLELVTGLPGWRDHLHLQPETGEEELSAAALEGEDSIRASYAPYLDELLTALGLTLRPPAELFARMHRALLRTEPDHVLLLADEDSAYHLLDPHPRPPLQEALLGACQADLAHLRADRAAWPMVAFSPVSGRSDPEHDANAARRAGVLRAAQYDRRDTDLPLLRHLLDQETRCRREAPFGGMGEELHLAVFLVARCHCREDLSRLYAARCANFDTWCALSDLPLDRPDKSGEEHLHWDPEALQAWVEALDTPEWFGDDPNSEPVETWVTLARRQGRTELARTALIRMLDDIGPGDTAELPSIVSEFAALGDFRQASRAQRLYASVQDTDLARGFAYTRLSALERQAGDLDRAWTSLQRALTTLDGPPSPKPGPRQPALFDIETPPADDWRDKAEALDLIEEHFLLARSAADSGNPALAHQSLITGTALLDTVHRTPPALYRAAHAAARAFGDGDLTARFAEPLAQEEQRIAEFPYDPGGNSD</sequence>
<protein>
    <recommendedName>
        <fullName evidence="3">Tetratricopeptide repeat protein</fullName>
    </recommendedName>
</protein>
<evidence type="ECO:0000313" key="2">
    <source>
        <dbReference type="Proteomes" id="UP000545761"/>
    </source>
</evidence>
<name>A0A7W0I856_9ACTN</name>
<gene>
    <name evidence="1" type="ORF">H1D24_08625</name>
</gene>
<dbReference type="RefSeq" id="WP_181656820.1">
    <property type="nucleotide sequence ID" value="NZ_JACEHE010000004.1"/>
</dbReference>
<proteinExistence type="predicted"/>
<dbReference type="AlphaFoldDB" id="A0A7W0I856"/>
<evidence type="ECO:0008006" key="3">
    <source>
        <dbReference type="Google" id="ProtNLM"/>
    </source>
</evidence>
<dbReference type="Proteomes" id="UP000545761">
    <property type="component" value="Unassembled WGS sequence"/>
</dbReference>
<evidence type="ECO:0000313" key="1">
    <source>
        <dbReference type="EMBL" id="MBA2945873.1"/>
    </source>
</evidence>